<feature type="domain" description="NAD/GMP synthase" evidence="11">
    <location>
        <begin position="26"/>
        <end position="273"/>
    </location>
</feature>
<comment type="catalytic activity">
    <reaction evidence="8 10">
        <text>deamido-NAD(+) + NH4(+) + ATP = AMP + diphosphate + NAD(+) + H(+)</text>
        <dbReference type="Rhea" id="RHEA:21188"/>
        <dbReference type="ChEBI" id="CHEBI:15378"/>
        <dbReference type="ChEBI" id="CHEBI:28938"/>
        <dbReference type="ChEBI" id="CHEBI:30616"/>
        <dbReference type="ChEBI" id="CHEBI:33019"/>
        <dbReference type="ChEBI" id="CHEBI:57540"/>
        <dbReference type="ChEBI" id="CHEBI:58437"/>
        <dbReference type="ChEBI" id="CHEBI:456215"/>
        <dbReference type="EC" id="6.3.1.5"/>
    </reaction>
</comment>
<dbReference type="PANTHER" id="PTHR23090">
    <property type="entry name" value="NH 3 /GLUTAMINE-DEPENDENT NAD + SYNTHETASE"/>
    <property type="match status" value="1"/>
</dbReference>
<dbReference type="EMBL" id="AWQS01000036">
    <property type="protein sequence ID" value="EWT06704.1"/>
    <property type="molecule type" value="Genomic_DNA"/>
</dbReference>
<comment type="function">
    <text evidence="8">Catalyzes the ATP-dependent amidation of deamido-NAD to form NAD. Uses ammonia as a nitrogen source.</text>
</comment>
<dbReference type="Proteomes" id="UP000019494">
    <property type="component" value="Unassembled WGS sequence"/>
</dbReference>
<evidence type="ECO:0000256" key="6">
    <source>
        <dbReference type="ARBA" id="ARBA00022842"/>
    </source>
</evidence>
<keyword evidence="2 8" id="KW-0436">Ligase</keyword>
<protein>
    <recommendedName>
        <fullName evidence="8 10">NH(3)-dependent NAD(+) synthetase</fullName>
        <ecNumber evidence="8 10">6.3.1.5</ecNumber>
    </recommendedName>
</protein>
<dbReference type="HAMAP" id="MF_00193">
    <property type="entry name" value="NadE_ammonia_dep"/>
    <property type="match status" value="1"/>
</dbReference>
<feature type="binding site" description="in other chain" evidence="8">
    <location>
        <position position="181"/>
    </location>
    <ligand>
        <name>deamido-NAD(+)</name>
        <dbReference type="ChEBI" id="CHEBI:58437"/>
        <note>ligand shared between two neighboring subunits</note>
    </ligand>
</feature>
<comment type="similarity">
    <text evidence="1 8 9">Belongs to the NAD synthetase family.</text>
</comment>
<dbReference type="GO" id="GO:0009435">
    <property type="term" value="P:NAD+ biosynthetic process"/>
    <property type="evidence" value="ECO:0007669"/>
    <property type="project" value="UniProtKB-UniRule"/>
</dbReference>
<dbReference type="PATRIC" id="fig|584657.3.peg.1353"/>
<feature type="binding site" evidence="8">
    <location>
        <position position="168"/>
    </location>
    <ligand>
        <name>ATP</name>
        <dbReference type="ChEBI" id="CHEBI:30616"/>
    </ligand>
</feature>
<reference evidence="13" key="1">
    <citation type="submission" date="2013-08" db="EMBL/GenBank/DDBJ databases">
        <title>Intrasporangium oryzae NRRL B-24470.</title>
        <authorList>
            <person name="Liu H."/>
            <person name="Wang G."/>
        </authorList>
    </citation>
    <scope>NUCLEOTIDE SEQUENCE [LARGE SCALE GENOMIC DNA]</scope>
    <source>
        <strain evidence="13">Q5-1</strain>
    </source>
</reference>
<evidence type="ECO:0000256" key="8">
    <source>
        <dbReference type="HAMAP-Rule" id="MF_00193"/>
    </source>
</evidence>
<evidence type="ECO:0000256" key="1">
    <source>
        <dbReference type="ARBA" id="ARBA00005859"/>
    </source>
</evidence>
<feature type="binding site" evidence="8">
    <location>
        <position position="188"/>
    </location>
    <ligand>
        <name>deamido-NAD(+)</name>
        <dbReference type="ChEBI" id="CHEBI:58437"/>
        <note>ligand shared between two neighboring subunits</note>
    </ligand>
</feature>
<evidence type="ECO:0000256" key="10">
    <source>
        <dbReference type="RuleBase" id="RU003812"/>
    </source>
</evidence>
<keyword evidence="3 8" id="KW-0479">Metal-binding</keyword>
<evidence type="ECO:0000259" key="11">
    <source>
        <dbReference type="Pfam" id="PF02540"/>
    </source>
</evidence>
<dbReference type="Gene3D" id="3.40.50.620">
    <property type="entry name" value="HUPs"/>
    <property type="match status" value="1"/>
</dbReference>
<dbReference type="NCBIfam" id="NF001979">
    <property type="entry name" value="PRK00768.1"/>
    <property type="match status" value="1"/>
</dbReference>
<dbReference type="NCBIfam" id="TIGR00552">
    <property type="entry name" value="nadE"/>
    <property type="match status" value="1"/>
</dbReference>
<accession>W9GS48</accession>
<dbReference type="GO" id="GO:0004359">
    <property type="term" value="F:glutaminase activity"/>
    <property type="evidence" value="ECO:0007669"/>
    <property type="project" value="InterPro"/>
</dbReference>
<dbReference type="CDD" id="cd00553">
    <property type="entry name" value="NAD_synthase"/>
    <property type="match status" value="1"/>
</dbReference>
<feature type="binding site" evidence="8">
    <location>
        <position position="173"/>
    </location>
    <ligand>
        <name>Mg(2+)</name>
        <dbReference type="ChEBI" id="CHEBI:18420"/>
    </ligand>
</feature>
<dbReference type="GO" id="GO:0008795">
    <property type="term" value="F:NAD+ synthase activity"/>
    <property type="evidence" value="ECO:0007669"/>
    <property type="project" value="UniProtKB-UniRule"/>
</dbReference>
<keyword evidence="7 8" id="KW-0520">NAD</keyword>
<organism evidence="12 13">
    <name type="scientific">Intrasporangium chromatireducens Q5-1</name>
    <dbReference type="NCBI Taxonomy" id="584657"/>
    <lineage>
        <taxon>Bacteria</taxon>
        <taxon>Bacillati</taxon>
        <taxon>Actinomycetota</taxon>
        <taxon>Actinomycetes</taxon>
        <taxon>Micrococcales</taxon>
        <taxon>Intrasporangiaceae</taxon>
        <taxon>Intrasporangium</taxon>
    </lineage>
</organism>
<feature type="binding site" description="in other chain" evidence="8">
    <location>
        <begin position="268"/>
        <end position="269"/>
    </location>
    <ligand>
        <name>deamido-NAD(+)</name>
        <dbReference type="ChEBI" id="CHEBI:58437"/>
        <note>ligand shared between two neighboring subunits</note>
    </ligand>
</feature>
<dbReference type="GO" id="GO:0005737">
    <property type="term" value="C:cytoplasm"/>
    <property type="evidence" value="ECO:0007669"/>
    <property type="project" value="InterPro"/>
</dbReference>
<evidence type="ECO:0000256" key="5">
    <source>
        <dbReference type="ARBA" id="ARBA00022840"/>
    </source>
</evidence>
<dbReference type="InterPro" id="IPR022310">
    <property type="entry name" value="NAD/GMP_synthase"/>
</dbReference>
<dbReference type="InterPro" id="IPR003694">
    <property type="entry name" value="NAD_synthase"/>
</dbReference>
<dbReference type="InterPro" id="IPR022926">
    <property type="entry name" value="NH(3)-dep_NAD(+)_synth"/>
</dbReference>
<proteinExistence type="inferred from homology"/>
<dbReference type="SUPFAM" id="SSF52402">
    <property type="entry name" value="Adenine nucleotide alpha hydrolases-like"/>
    <property type="match status" value="1"/>
</dbReference>
<evidence type="ECO:0000256" key="7">
    <source>
        <dbReference type="ARBA" id="ARBA00023027"/>
    </source>
</evidence>
<evidence type="ECO:0000256" key="4">
    <source>
        <dbReference type="ARBA" id="ARBA00022741"/>
    </source>
</evidence>
<dbReference type="Pfam" id="PF02540">
    <property type="entry name" value="NAD_synthase"/>
    <property type="match status" value="1"/>
</dbReference>
<comment type="pathway">
    <text evidence="8">Cofactor biosynthesis; NAD(+) biosynthesis; NAD(+) from deamido-NAD(+) (ammonia route): step 1/1.</text>
</comment>
<comment type="subunit">
    <text evidence="8">Homodimer.</text>
</comment>
<feature type="binding site" evidence="8">
    <location>
        <position position="219"/>
    </location>
    <ligand>
        <name>ATP</name>
        <dbReference type="ChEBI" id="CHEBI:30616"/>
    </ligand>
</feature>
<gene>
    <name evidence="8" type="primary">nadE</name>
    <name evidence="12" type="ORF">N864_18560</name>
</gene>
<evidence type="ECO:0000256" key="2">
    <source>
        <dbReference type="ARBA" id="ARBA00022598"/>
    </source>
</evidence>
<name>W9GS48_9MICO</name>
<evidence type="ECO:0000256" key="9">
    <source>
        <dbReference type="RuleBase" id="RU003811"/>
    </source>
</evidence>
<evidence type="ECO:0000313" key="13">
    <source>
        <dbReference type="Proteomes" id="UP000019494"/>
    </source>
</evidence>
<dbReference type="UniPathway" id="UPA00253">
    <property type="reaction ID" value="UER00333"/>
</dbReference>
<dbReference type="AlphaFoldDB" id="W9GS48"/>
<dbReference type="RefSeq" id="WP_034714895.1">
    <property type="nucleotide sequence ID" value="NZ_AWQS01000036.1"/>
</dbReference>
<dbReference type="OrthoDB" id="3266517at2"/>
<dbReference type="PANTHER" id="PTHR23090:SF7">
    <property type="entry name" value="NH(3)-DEPENDENT NAD(+) SYNTHETASE"/>
    <property type="match status" value="1"/>
</dbReference>
<dbReference type="EC" id="6.3.1.5" evidence="8 10"/>
<keyword evidence="6 8" id="KW-0460">Magnesium</keyword>
<sequence length="279" mass="30087">MTTDKQQEIIAAIGVQPTIEPAQEAERRIAFLASYLLRTNARGYVLGISGGVDSTTAGRLAQLACERVREQGGDATFVAMRLPYGVQADEQDARAALDFLAADEVVTVNIKSATDALFEEVDKGTIDFTAAGLPDNWADFQKGNVKARERMIAQYLVAGARRMLVLGTDQAAEAVVGFFTKFGDGACDLVPLAGLTKRQVRAVAAHLGAPQSLVNKVPTADLEDNKPLNPDEAALGVSYQAVDDYLEGKDVSDADRATIEGWYDRTMHKRSQPITPRDV</sequence>
<feature type="binding site" evidence="8">
    <location>
        <position position="197"/>
    </location>
    <ligand>
        <name>ATP</name>
        <dbReference type="ChEBI" id="CHEBI:30616"/>
    </ligand>
</feature>
<feature type="binding site" evidence="8">
    <location>
        <begin position="47"/>
        <end position="54"/>
    </location>
    <ligand>
        <name>ATP</name>
        <dbReference type="ChEBI" id="CHEBI:30616"/>
    </ligand>
</feature>
<evidence type="ECO:0000313" key="12">
    <source>
        <dbReference type="EMBL" id="EWT06704.1"/>
    </source>
</evidence>
<dbReference type="GO" id="GO:0003952">
    <property type="term" value="F:NAD+ synthase (glutamine-hydrolyzing) activity"/>
    <property type="evidence" value="ECO:0007669"/>
    <property type="project" value="InterPro"/>
</dbReference>
<comment type="caution">
    <text evidence="12">The sequence shown here is derived from an EMBL/GenBank/DDBJ whole genome shotgun (WGS) entry which is preliminary data.</text>
</comment>
<keyword evidence="5 8" id="KW-0067">ATP-binding</keyword>
<keyword evidence="13" id="KW-1185">Reference proteome</keyword>
<dbReference type="InterPro" id="IPR014729">
    <property type="entry name" value="Rossmann-like_a/b/a_fold"/>
</dbReference>
<feature type="binding site" evidence="8">
    <location>
        <position position="53"/>
    </location>
    <ligand>
        <name>Mg(2+)</name>
        <dbReference type="ChEBI" id="CHEBI:18420"/>
    </ligand>
</feature>
<evidence type="ECO:0000256" key="3">
    <source>
        <dbReference type="ARBA" id="ARBA00022723"/>
    </source>
</evidence>
<dbReference type="GO" id="GO:0046872">
    <property type="term" value="F:metal ion binding"/>
    <property type="evidence" value="ECO:0007669"/>
    <property type="project" value="UniProtKB-KW"/>
</dbReference>
<feature type="binding site" description="in other chain" evidence="8">
    <location>
        <position position="148"/>
    </location>
    <ligand>
        <name>deamido-NAD(+)</name>
        <dbReference type="ChEBI" id="CHEBI:58437"/>
        <note>ligand shared between two neighboring subunits</note>
    </ligand>
</feature>
<dbReference type="GO" id="GO:0005524">
    <property type="term" value="F:ATP binding"/>
    <property type="evidence" value="ECO:0007669"/>
    <property type="project" value="UniProtKB-UniRule"/>
</dbReference>
<keyword evidence="4 8" id="KW-0547">Nucleotide-binding</keyword>